<evidence type="ECO:0000313" key="2">
    <source>
        <dbReference type="Proteomes" id="UP000030645"/>
    </source>
</evidence>
<gene>
    <name evidence="1" type="ORF">L484_019204</name>
</gene>
<dbReference type="AlphaFoldDB" id="W9QR94"/>
<reference evidence="2" key="1">
    <citation type="submission" date="2013-01" db="EMBL/GenBank/DDBJ databases">
        <title>Draft Genome Sequence of a Mulberry Tree, Morus notabilis C.K. Schneid.</title>
        <authorList>
            <person name="He N."/>
            <person name="Zhao S."/>
        </authorList>
    </citation>
    <scope>NUCLEOTIDE SEQUENCE</scope>
</reference>
<name>W9QR94_9ROSA</name>
<evidence type="ECO:0000313" key="1">
    <source>
        <dbReference type="EMBL" id="EXB51213.1"/>
    </source>
</evidence>
<dbReference type="Proteomes" id="UP000030645">
    <property type="component" value="Unassembled WGS sequence"/>
</dbReference>
<sequence length="51" mass="6080">MLEIFVEINKKENDIFFGCNEIINDAKFDMTSLNEIKGYVDECKTCKEYHR</sequence>
<protein>
    <submittedName>
        <fullName evidence="1">Uncharacterized protein</fullName>
    </submittedName>
</protein>
<accession>W9QR94</accession>
<dbReference type="EMBL" id="KE344035">
    <property type="protein sequence ID" value="EXB51213.1"/>
    <property type="molecule type" value="Genomic_DNA"/>
</dbReference>
<organism evidence="1 2">
    <name type="scientific">Morus notabilis</name>
    <dbReference type="NCBI Taxonomy" id="981085"/>
    <lineage>
        <taxon>Eukaryota</taxon>
        <taxon>Viridiplantae</taxon>
        <taxon>Streptophyta</taxon>
        <taxon>Embryophyta</taxon>
        <taxon>Tracheophyta</taxon>
        <taxon>Spermatophyta</taxon>
        <taxon>Magnoliopsida</taxon>
        <taxon>eudicotyledons</taxon>
        <taxon>Gunneridae</taxon>
        <taxon>Pentapetalae</taxon>
        <taxon>rosids</taxon>
        <taxon>fabids</taxon>
        <taxon>Rosales</taxon>
        <taxon>Moraceae</taxon>
        <taxon>Moreae</taxon>
        <taxon>Morus</taxon>
    </lineage>
</organism>
<keyword evidence="2" id="KW-1185">Reference proteome</keyword>
<proteinExistence type="predicted"/>